<dbReference type="EMBL" id="BK056117">
    <property type="protein sequence ID" value="DAF08410.1"/>
    <property type="molecule type" value="Genomic_DNA"/>
</dbReference>
<accession>A0A8S5RUX1</accession>
<name>A0A8S5RUX1_9CAUD</name>
<protein>
    <submittedName>
        <fullName evidence="1">Uncharacterized protein</fullName>
    </submittedName>
</protein>
<proteinExistence type="predicted"/>
<sequence length="265" mass="31057">MALLTSIKNKEYRTSSKHFKEVDTLLLYDIIRLDGVIKLDEDEMTFELKDDQLIIHIQKLFPTLKIVGINLDAYEKYNFPKNIKFVPNKIQNLINVAFYNDIGKKPADKIDGYTFIYDSNPDDLLVRFGTMPGSNIYTNCKFDIKGRFGFLFITLPEDRNKERPFLISTSNSFRPGETYLNTDYINLSKMVFNGTNKFEKTYDNKLYLYFYRIHLDLFYARNVGGVVDDGMVNNIREFVNAQLNPNKKYTKMMIIPTALDWSDRK</sequence>
<evidence type="ECO:0000313" key="1">
    <source>
        <dbReference type="EMBL" id="DAF08410.1"/>
    </source>
</evidence>
<organism evidence="1">
    <name type="scientific">Ackermannviridae sp</name>
    <dbReference type="NCBI Taxonomy" id="2831612"/>
    <lineage>
        <taxon>Viruses</taxon>
        <taxon>Duplodnaviria</taxon>
        <taxon>Heunggongvirae</taxon>
        <taxon>Uroviricota</taxon>
        <taxon>Caudoviricetes</taxon>
        <taxon>Pantevenvirales</taxon>
        <taxon>Ackermannviridae</taxon>
    </lineage>
</organism>
<reference evidence="1" key="1">
    <citation type="journal article" date="2021" name="Proc. Natl. Acad. Sci. U.S.A.">
        <title>A Catalog of Tens of Thousands of Viruses from Human Metagenomes Reveals Hidden Associations with Chronic Diseases.</title>
        <authorList>
            <person name="Tisza M.J."/>
            <person name="Buck C.B."/>
        </authorList>
    </citation>
    <scope>NUCLEOTIDE SEQUENCE</scope>
    <source>
        <strain evidence="1">Ctjp727</strain>
    </source>
</reference>